<proteinExistence type="predicted"/>
<protein>
    <submittedName>
        <fullName evidence="1">Uncharacterized protein</fullName>
    </submittedName>
</protein>
<dbReference type="EMBL" id="JABZGF010000332">
    <property type="protein sequence ID" value="MBF0967147.1"/>
    <property type="molecule type" value="Genomic_DNA"/>
</dbReference>
<reference evidence="1" key="1">
    <citation type="submission" date="2020-04" db="EMBL/GenBank/DDBJ databases">
        <title>Deep metagenomics examines the oral microbiome during advanced dental caries in children, revealing novel taxa and co-occurrences with host molecules.</title>
        <authorList>
            <person name="Baker J.L."/>
            <person name="Morton J.T."/>
            <person name="Dinis M."/>
            <person name="Alvarez R."/>
            <person name="Tran N.C."/>
            <person name="Knight R."/>
            <person name="Edlund A."/>
        </authorList>
    </citation>
    <scope>NUCLEOTIDE SEQUENCE</scope>
    <source>
        <strain evidence="1">JCVI_30_bin.13</strain>
    </source>
</reference>
<comment type="caution">
    <text evidence="1">The sequence shown here is derived from an EMBL/GenBank/DDBJ whole genome shotgun (WGS) entry which is preliminary data.</text>
</comment>
<organism evidence="1 2">
    <name type="scientific">Actinomyces bouchesdurhonensis</name>
    <dbReference type="NCBI Taxonomy" id="1852361"/>
    <lineage>
        <taxon>Bacteria</taxon>
        <taxon>Bacillati</taxon>
        <taxon>Actinomycetota</taxon>
        <taxon>Actinomycetes</taxon>
        <taxon>Actinomycetales</taxon>
        <taxon>Actinomycetaceae</taxon>
        <taxon>Actinomyces</taxon>
    </lineage>
</organism>
<name>A0A929RSB2_9ACTO</name>
<evidence type="ECO:0000313" key="1">
    <source>
        <dbReference type="EMBL" id="MBF0967147.1"/>
    </source>
</evidence>
<sequence length="126" mass="14010">MPAPTMVRAEKPLLAMRKKYRSDTRAASGRYPSRTPLFTAITERSWSLSYAALWDNEAGDYTDIIHLFAIPDCLYEYGAPSDVRNGTELLELTPVSSTAAVTRVISWLPHSPTLDALYNAVSEELS</sequence>
<accession>A0A929RSB2</accession>
<gene>
    <name evidence="1" type="ORF">HXK09_08375</name>
</gene>
<evidence type="ECO:0000313" key="2">
    <source>
        <dbReference type="Proteomes" id="UP000759246"/>
    </source>
</evidence>
<dbReference type="AlphaFoldDB" id="A0A929RSB2"/>
<dbReference type="Proteomes" id="UP000759246">
    <property type="component" value="Unassembled WGS sequence"/>
</dbReference>